<dbReference type="EMBL" id="JACRWH010000020">
    <property type="protein sequence ID" value="MBC6012337.1"/>
    <property type="molecule type" value="Genomic_DNA"/>
</dbReference>
<dbReference type="Proteomes" id="UP000649075">
    <property type="component" value="Unassembled WGS sequence"/>
</dbReference>
<feature type="coiled-coil region" evidence="1">
    <location>
        <begin position="204"/>
        <end position="231"/>
    </location>
</feature>
<protein>
    <recommendedName>
        <fullName evidence="4">Rad50/SbcC-type AAA domain-containing protein</fullName>
    </recommendedName>
</protein>
<evidence type="ECO:0000313" key="2">
    <source>
        <dbReference type="EMBL" id="MBC6012337.1"/>
    </source>
</evidence>
<dbReference type="InterPro" id="IPR027417">
    <property type="entry name" value="P-loop_NTPase"/>
</dbReference>
<proteinExistence type="predicted"/>
<organism evidence="2 3">
    <name type="scientific">Holdemanella hominis</name>
    <dbReference type="NCBI Taxonomy" id="2764327"/>
    <lineage>
        <taxon>Bacteria</taxon>
        <taxon>Bacillati</taxon>
        <taxon>Bacillota</taxon>
        <taxon>Erysipelotrichia</taxon>
        <taxon>Erysipelotrichales</taxon>
        <taxon>Erysipelotrichaceae</taxon>
        <taxon>Holdemanella</taxon>
    </lineage>
</organism>
<keyword evidence="3" id="KW-1185">Reference proteome</keyword>
<feature type="coiled-coil region" evidence="1">
    <location>
        <begin position="278"/>
        <end position="356"/>
    </location>
</feature>
<name>A0ABR7KHZ7_9FIRM</name>
<dbReference type="SUPFAM" id="SSF52540">
    <property type="entry name" value="P-loop containing nucleoside triphosphate hydrolases"/>
    <property type="match status" value="1"/>
</dbReference>
<evidence type="ECO:0000256" key="1">
    <source>
        <dbReference type="SAM" id="Coils"/>
    </source>
</evidence>
<accession>A0ABR7KHZ7</accession>
<reference evidence="2 3" key="1">
    <citation type="submission" date="2020-08" db="EMBL/GenBank/DDBJ databases">
        <authorList>
            <person name="Liu C."/>
            <person name="Sun Q."/>
        </authorList>
    </citation>
    <scope>NUCLEOTIDE SEQUENCE [LARGE SCALE GENOMIC DNA]</scope>
    <source>
        <strain evidence="2 3">L34</strain>
    </source>
</reference>
<evidence type="ECO:0008006" key="4">
    <source>
        <dbReference type="Google" id="ProtNLM"/>
    </source>
</evidence>
<sequence>MIIKSINITEGFFNRKIKFQDGINLIFSKKNSCGKTTLLRFLLYSLGYNIPNTKNIKFELCEVETIINTEYLGDITLNRSSKNSISANINGEEYTYILPSELNKLHSIIYHTDNNNLLDNILGTIYVDQEKGWTLLNRGIVIGSLRFNIEDLIRGLSNIDCDSLIAKESQLARELNKYKQMFSVSQYQKSIETEAGVLFSEDYDERLETNIQELTIQKNILKKEINRVSNTIKKNKQFKKYIEEMKILIKAPNGDTIPVTSDNIVGFDDNTNYLVSKHKMLVAELSTLLNEIEKLEFQRKYDEEQVAFLESETLTQSFDRKISTLQLSAPSIQSEIKRLEKELKNIRKEISNKTRSNTEVIDSLYTNVNKYLTELKVNDDKKIDFTYLFTSNLKELSGAVLHKTVFAFKLAYILEVEKALKIKLPIILDSPSGKEVDQSNVQLMMDILKRDFSANQIIIASIFTYKFDSSNIITINNKLIENMVDL</sequence>
<evidence type="ECO:0000313" key="3">
    <source>
        <dbReference type="Proteomes" id="UP000649075"/>
    </source>
</evidence>
<keyword evidence="1" id="KW-0175">Coiled coil</keyword>
<dbReference type="RefSeq" id="WP_186999045.1">
    <property type="nucleotide sequence ID" value="NZ_JACRWH010000020.1"/>
</dbReference>
<gene>
    <name evidence="2" type="ORF">H8911_06245</name>
</gene>
<comment type="caution">
    <text evidence="2">The sequence shown here is derived from an EMBL/GenBank/DDBJ whole genome shotgun (WGS) entry which is preliminary data.</text>
</comment>
<dbReference type="Gene3D" id="3.40.50.300">
    <property type="entry name" value="P-loop containing nucleotide triphosphate hydrolases"/>
    <property type="match status" value="2"/>
</dbReference>